<evidence type="ECO:0000313" key="1">
    <source>
        <dbReference type="EMBL" id="OAK56106.1"/>
    </source>
</evidence>
<proteinExistence type="predicted"/>
<dbReference type="InterPro" id="IPR036388">
    <property type="entry name" value="WH-like_DNA-bd_sf"/>
</dbReference>
<protein>
    <recommendedName>
        <fullName evidence="3">DNA-binding transcriptional regulator, MarR family</fullName>
    </recommendedName>
</protein>
<reference evidence="1 2" key="1">
    <citation type="submission" date="2016-03" db="EMBL/GenBank/DDBJ databases">
        <title>Genome sequence of Rhodococcus kyotonensis KB10.</title>
        <authorList>
            <person name="Jeong H."/>
            <person name="Hong C.E."/>
            <person name="Jo S.H."/>
            <person name="Park J.M."/>
        </authorList>
    </citation>
    <scope>NUCLEOTIDE SEQUENCE [LARGE SCALE GENOMIC DNA]</scope>
    <source>
        <strain evidence="1 2">KB10</strain>
    </source>
</reference>
<keyword evidence="2" id="KW-1185">Reference proteome</keyword>
<evidence type="ECO:0000313" key="2">
    <source>
        <dbReference type="Proteomes" id="UP000077519"/>
    </source>
</evidence>
<sequence>MNSTRPMQPPERQPLGFWTVRAGEAIRRRTQGALRDIGMTQPEWWLLHQISLHPGGVARNATVEKIGHNDTPRAIVDAIESAMSKGWISASTSMLTFTIAGAEQFTRAETLQRELQTERMQGITEDEFATTILVLQRTIENVGGDAWHW</sequence>
<comment type="caution">
    <text evidence="1">The sequence shown here is derived from an EMBL/GenBank/DDBJ whole genome shotgun (WGS) entry which is preliminary data.</text>
</comment>
<dbReference type="AlphaFoldDB" id="A0A177YKI7"/>
<dbReference type="SUPFAM" id="SSF46785">
    <property type="entry name" value="Winged helix' DNA-binding domain"/>
    <property type="match status" value="1"/>
</dbReference>
<name>A0A177YKI7_9NOCA</name>
<accession>A0A177YKI7</accession>
<dbReference type="InterPro" id="IPR036390">
    <property type="entry name" value="WH_DNA-bd_sf"/>
</dbReference>
<dbReference type="Gene3D" id="1.10.10.10">
    <property type="entry name" value="Winged helix-like DNA-binding domain superfamily/Winged helix DNA-binding domain"/>
    <property type="match status" value="1"/>
</dbReference>
<evidence type="ECO:0008006" key="3">
    <source>
        <dbReference type="Google" id="ProtNLM"/>
    </source>
</evidence>
<dbReference type="Proteomes" id="UP000077519">
    <property type="component" value="Unassembled WGS sequence"/>
</dbReference>
<organism evidence="1 2">
    <name type="scientific">Rhodococcoides kyotonense</name>
    <dbReference type="NCBI Taxonomy" id="398843"/>
    <lineage>
        <taxon>Bacteria</taxon>
        <taxon>Bacillati</taxon>
        <taxon>Actinomycetota</taxon>
        <taxon>Actinomycetes</taxon>
        <taxon>Mycobacteriales</taxon>
        <taxon>Nocardiaceae</taxon>
        <taxon>Rhodococcoides</taxon>
    </lineage>
</organism>
<dbReference type="EMBL" id="LVHI01000006">
    <property type="protein sequence ID" value="OAK56106.1"/>
    <property type="molecule type" value="Genomic_DNA"/>
</dbReference>
<gene>
    <name evidence="1" type="ORF">A3K89_18105</name>
</gene>